<sequence>MSFVIAGLDPAPFRALYGLPDAALAARRAVRVVADAKPGFPCRITLEDAAPGETLLLVNYTHLPVDGPYRASHALYVREGAEKQARFVDEVPEQLASRLISLRAFDRHDRMTDAEVAEGFALEPLIRRMFADPAVAFLHAHNARQGCFAARIDRG</sequence>
<dbReference type="KEGG" id="sphi:TS85_22450"/>
<evidence type="ECO:0008006" key="3">
    <source>
        <dbReference type="Google" id="ProtNLM"/>
    </source>
</evidence>
<dbReference type="EMBL" id="CP010836">
    <property type="protein sequence ID" value="AJP73971.1"/>
    <property type="molecule type" value="Genomic_DNA"/>
</dbReference>
<dbReference type="PIRSF" id="PIRSF034110">
    <property type="entry name" value="DUF1203"/>
    <property type="match status" value="1"/>
</dbReference>
<dbReference type="Proteomes" id="UP000032300">
    <property type="component" value="Chromosome"/>
</dbReference>
<evidence type="ECO:0000313" key="2">
    <source>
        <dbReference type="Proteomes" id="UP000032300"/>
    </source>
</evidence>
<dbReference type="AlphaFoldDB" id="A0A7U4JBW0"/>
<dbReference type="OrthoDB" id="5953307at2"/>
<organism evidence="1 2">
    <name type="scientific">Sphingomonas hengshuiensis</name>
    <dbReference type="NCBI Taxonomy" id="1609977"/>
    <lineage>
        <taxon>Bacteria</taxon>
        <taxon>Pseudomonadati</taxon>
        <taxon>Pseudomonadota</taxon>
        <taxon>Alphaproteobacteria</taxon>
        <taxon>Sphingomonadales</taxon>
        <taxon>Sphingomonadaceae</taxon>
        <taxon>Sphingomonas</taxon>
    </lineage>
</organism>
<name>A0A7U4JBW0_9SPHN</name>
<gene>
    <name evidence="1" type="ORF">TS85_22450</name>
</gene>
<accession>A0A7U4JBW0</accession>
<reference evidence="1 2" key="2">
    <citation type="submission" date="2015-02" db="EMBL/GenBank/DDBJ databases">
        <title>The complete genome of Sphingomonas hengshuiensis sp. WHSC-8 isolated from soil of Hengshui Lake.</title>
        <authorList>
            <person name="Wei S."/>
            <person name="Guo J."/>
            <person name="Su C."/>
            <person name="Wu R."/>
            <person name="Zhang Z."/>
            <person name="Liang K."/>
            <person name="Li H."/>
            <person name="Wang T."/>
            <person name="Liu H."/>
            <person name="Zhang C."/>
            <person name="Li Z."/>
            <person name="Wang Q."/>
            <person name="Meng J."/>
        </authorList>
    </citation>
    <scope>NUCLEOTIDE SEQUENCE [LARGE SCALE GENOMIC DNA]</scope>
    <source>
        <strain evidence="1 2">WHSC-8</strain>
    </source>
</reference>
<reference evidence="1 2" key="1">
    <citation type="journal article" date="2015" name="Int. J. Syst. Evol. Microbiol.">
        <title>Sphingomonas hengshuiensis sp. nov., isolated from lake wetland.</title>
        <authorList>
            <person name="Wei S."/>
            <person name="Wang T."/>
            <person name="Liu H."/>
            <person name="Zhang C."/>
            <person name="Guo J."/>
            <person name="Wang Q."/>
            <person name="Liang K."/>
            <person name="Zhang Z."/>
        </authorList>
    </citation>
    <scope>NUCLEOTIDE SEQUENCE [LARGE SCALE GENOMIC DNA]</scope>
    <source>
        <strain evidence="1 2">WHSC-8</strain>
    </source>
</reference>
<keyword evidence="2" id="KW-1185">Reference proteome</keyword>
<dbReference type="InterPro" id="IPR009593">
    <property type="entry name" value="DUF1203"/>
</dbReference>
<evidence type="ECO:0000313" key="1">
    <source>
        <dbReference type="EMBL" id="AJP73971.1"/>
    </source>
</evidence>
<dbReference type="Pfam" id="PF06718">
    <property type="entry name" value="DUF1203"/>
    <property type="match status" value="1"/>
</dbReference>
<proteinExistence type="predicted"/>
<dbReference type="RefSeq" id="WP_044335246.1">
    <property type="nucleotide sequence ID" value="NZ_CP010836.1"/>
</dbReference>
<protein>
    <recommendedName>
        <fullName evidence="3">DUF1203 domain-containing protein</fullName>
    </recommendedName>
</protein>